<name>A0A7Y0EJ19_9CLOT</name>
<keyword evidence="2" id="KW-1185">Reference proteome</keyword>
<proteinExistence type="predicted"/>
<dbReference type="Gene3D" id="3.30.420.240">
    <property type="match status" value="1"/>
</dbReference>
<protein>
    <submittedName>
        <fullName evidence="1">Uncharacterized protein</fullName>
    </submittedName>
</protein>
<evidence type="ECO:0000313" key="1">
    <source>
        <dbReference type="EMBL" id="NMM64389.1"/>
    </source>
</evidence>
<dbReference type="EMBL" id="JABBNI010000036">
    <property type="protein sequence ID" value="NMM64389.1"/>
    <property type="molecule type" value="Genomic_DNA"/>
</dbReference>
<comment type="caution">
    <text evidence="1">The sequence shown here is derived from an EMBL/GenBank/DDBJ whole genome shotgun (WGS) entry which is preliminary data.</text>
</comment>
<dbReference type="InterPro" id="IPR027417">
    <property type="entry name" value="P-loop_NTPase"/>
</dbReference>
<sequence>MLKYKDNLFGKDSLSVMIGNVSIPFFCSYFLQDTFVAKDDNTARELAEVHYEIWDTLEDMIIKDKFDKLELIMPRGTAKTTVCDFALSVYLHAYKKSIYTLVCGKTEQDAVEFIAQTRQAFEENPYIIEAFGELINTKENTVNKLELELDNPNGKTKIQAISSSTSMRGKKYNGARPSCIIADDYQSKSDCITQEAREKKYLTWVEDSEFAGDKAVYRQGKKIKSGTKFIILGTILHSDCFMSRLLKNKEYKHKVRRICNFDVDKYFHEGLWEEFRKVYFNNKLQDSVSEAKEFYFQHEQEMQYETIWQDKYDCLEEAISYYNNPSSWKQEMMNDASKLGEKWFTSIKTLPYKSEEGKDSIIGHKVEKMMLTVDPASTSTVRSDSFAFVVGSVSNNGFKYVHKGELIKYDARTQFDDYLAHIIELLKTYKEIIAVFIEKNTFNGSDANQLEKLIEEDSELSGRDIQIINESQRKNKDDKIASCVSAVNNGAVIFNEEDEDFIEEVKSFCGQDFSLHDDAPDCLSEFYNRIDLIKKIEPLRFFNNLKIKY</sequence>
<gene>
    <name evidence="1" type="ORF">HBE96_17350</name>
</gene>
<evidence type="ECO:0000313" key="2">
    <source>
        <dbReference type="Proteomes" id="UP000537131"/>
    </source>
</evidence>
<reference evidence="1 2" key="1">
    <citation type="submission" date="2020-06" db="EMBL/GenBank/DDBJ databases">
        <title>Complete Genome Sequence of Clostridium muelleri sp. nov. P21T, an Acid-Alcohol Producing Acetogen Isolated from Old Hay.</title>
        <authorList>
            <person name="Duncan K.E."/>
            <person name="Tanner R.S."/>
        </authorList>
    </citation>
    <scope>NUCLEOTIDE SEQUENCE [LARGE SCALE GENOMIC DNA]</scope>
    <source>
        <strain evidence="1 2">P21</strain>
    </source>
</reference>
<accession>A0A7Y0EJ19</accession>
<dbReference type="Proteomes" id="UP000537131">
    <property type="component" value="Unassembled WGS sequence"/>
</dbReference>
<organism evidence="1 2">
    <name type="scientific">Clostridium muellerianum</name>
    <dbReference type="NCBI Taxonomy" id="2716538"/>
    <lineage>
        <taxon>Bacteria</taxon>
        <taxon>Bacillati</taxon>
        <taxon>Bacillota</taxon>
        <taxon>Clostridia</taxon>
        <taxon>Eubacteriales</taxon>
        <taxon>Clostridiaceae</taxon>
        <taxon>Clostridium</taxon>
    </lineage>
</organism>
<dbReference type="AlphaFoldDB" id="A0A7Y0EJ19"/>
<dbReference type="Gene3D" id="3.40.50.300">
    <property type="entry name" value="P-loop containing nucleotide triphosphate hydrolases"/>
    <property type="match status" value="1"/>
</dbReference>